<feature type="compositionally biased region" description="Low complexity" evidence="1">
    <location>
        <begin position="7"/>
        <end position="19"/>
    </location>
</feature>
<reference evidence="2" key="1">
    <citation type="journal article" date="2014" name="Int. J. Syst. Evol. Microbiol.">
        <title>Complete genome sequence of Corynebacterium casei LMG S-19264T (=DSM 44701T), isolated from a smear-ripened cheese.</title>
        <authorList>
            <consortium name="US DOE Joint Genome Institute (JGI-PGF)"/>
            <person name="Walter F."/>
            <person name="Albersmeier A."/>
            <person name="Kalinowski J."/>
            <person name="Ruckert C."/>
        </authorList>
    </citation>
    <scope>NUCLEOTIDE SEQUENCE</scope>
    <source>
        <strain evidence="2">CCM 7897</strain>
    </source>
</reference>
<accession>A0A917BR15</accession>
<evidence type="ECO:0000313" key="3">
    <source>
        <dbReference type="Proteomes" id="UP000606044"/>
    </source>
</evidence>
<reference evidence="2" key="2">
    <citation type="submission" date="2020-09" db="EMBL/GenBank/DDBJ databases">
        <authorList>
            <person name="Sun Q."/>
            <person name="Sedlacek I."/>
        </authorList>
    </citation>
    <scope>NUCLEOTIDE SEQUENCE</scope>
    <source>
        <strain evidence="2">CCM 7897</strain>
    </source>
</reference>
<evidence type="ECO:0000313" key="2">
    <source>
        <dbReference type="EMBL" id="GGF52825.1"/>
    </source>
</evidence>
<name>A0A917BR15_9HYPH</name>
<dbReference type="EMBL" id="BMCT01000001">
    <property type="protein sequence ID" value="GGF52825.1"/>
    <property type="molecule type" value="Genomic_DNA"/>
</dbReference>
<gene>
    <name evidence="2" type="ORF">GCM10007301_10390</name>
</gene>
<comment type="caution">
    <text evidence="2">The sequence shown here is derived from an EMBL/GenBank/DDBJ whole genome shotgun (WGS) entry which is preliminary data.</text>
</comment>
<sequence length="113" mass="11758">MPPVASPSPTTLATPLPLTRRQGSAAGRRPQGRGIRGFTTQEKEADIGRRTAALAVFAPDAPQIASALRAMRQAARAGAPGYDPARHAALCRMAALARRAAGPAPVRPNDGRK</sequence>
<dbReference type="RefSeq" id="WP_188576001.1">
    <property type="nucleotide sequence ID" value="NZ_BMCT01000001.1"/>
</dbReference>
<organism evidence="2 3">
    <name type="scientific">Azorhizobium oxalatiphilum</name>
    <dbReference type="NCBI Taxonomy" id="980631"/>
    <lineage>
        <taxon>Bacteria</taxon>
        <taxon>Pseudomonadati</taxon>
        <taxon>Pseudomonadota</taxon>
        <taxon>Alphaproteobacteria</taxon>
        <taxon>Hyphomicrobiales</taxon>
        <taxon>Xanthobacteraceae</taxon>
        <taxon>Azorhizobium</taxon>
    </lineage>
</organism>
<feature type="region of interest" description="Disordered" evidence="1">
    <location>
        <begin position="1"/>
        <end position="44"/>
    </location>
</feature>
<protein>
    <submittedName>
        <fullName evidence="2">Uncharacterized protein</fullName>
    </submittedName>
</protein>
<evidence type="ECO:0000256" key="1">
    <source>
        <dbReference type="SAM" id="MobiDB-lite"/>
    </source>
</evidence>
<dbReference type="Proteomes" id="UP000606044">
    <property type="component" value="Unassembled WGS sequence"/>
</dbReference>
<dbReference type="AlphaFoldDB" id="A0A917BR15"/>
<keyword evidence="3" id="KW-1185">Reference proteome</keyword>
<proteinExistence type="predicted"/>